<feature type="transmembrane region" description="Helical" evidence="1">
    <location>
        <begin position="112"/>
        <end position="132"/>
    </location>
</feature>
<dbReference type="OrthoDB" id="4869497at2"/>
<name>A0A2N3YGS2_9MICO</name>
<keyword evidence="3" id="KW-1185">Reference proteome</keyword>
<dbReference type="EMBL" id="PJNE01000001">
    <property type="protein sequence ID" value="PKW26043.1"/>
    <property type="molecule type" value="Genomic_DNA"/>
</dbReference>
<keyword evidence="1" id="KW-0472">Membrane</keyword>
<dbReference type="Proteomes" id="UP000233781">
    <property type="component" value="Unassembled WGS sequence"/>
</dbReference>
<sequence length="151" mass="15836">MTDHPQPPVTGPGAPFAVMLRGALVPAAVAGVVTLVVLVLVRGGDALAGGALGLVVSLVFYASGMFLLSRLVRSTSPHAFFAVAMTVYLAQVILLLLFIYVFRGAPWVDGPALGITALVVTLAWQAFAYRALRTARLPIYDEPDDTGDGAR</sequence>
<evidence type="ECO:0000313" key="2">
    <source>
        <dbReference type="EMBL" id="PKW26043.1"/>
    </source>
</evidence>
<keyword evidence="1" id="KW-1133">Transmembrane helix</keyword>
<reference evidence="2 3" key="1">
    <citation type="submission" date="2017-12" db="EMBL/GenBank/DDBJ databases">
        <title>Sequencing the genomes of 1000 Actinobacteria strains.</title>
        <authorList>
            <person name="Klenk H.-P."/>
        </authorList>
    </citation>
    <scope>NUCLEOTIDE SEQUENCE [LARGE SCALE GENOMIC DNA]</scope>
    <source>
        <strain evidence="2 3">DSM 12806</strain>
    </source>
</reference>
<evidence type="ECO:0000256" key="1">
    <source>
        <dbReference type="SAM" id="Phobius"/>
    </source>
</evidence>
<organism evidence="2 3">
    <name type="scientific">Phycicoccus duodecadis</name>
    <dbReference type="NCBI Taxonomy" id="173053"/>
    <lineage>
        <taxon>Bacteria</taxon>
        <taxon>Bacillati</taxon>
        <taxon>Actinomycetota</taxon>
        <taxon>Actinomycetes</taxon>
        <taxon>Micrococcales</taxon>
        <taxon>Intrasporangiaceae</taxon>
        <taxon>Phycicoccus</taxon>
    </lineage>
</organism>
<evidence type="ECO:0000313" key="3">
    <source>
        <dbReference type="Proteomes" id="UP000233781"/>
    </source>
</evidence>
<dbReference type="RefSeq" id="WP_101394675.1">
    <property type="nucleotide sequence ID" value="NZ_PJNE01000001.1"/>
</dbReference>
<proteinExistence type="predicted"/>
<accession>A0A2N3YGS2</accession>
<keyword evidence="1" id="KW-0812">Transmembrane</keyword>
<dbReference type="AlphaFoldDB" id="A0A2N3YGS2"/>
<protein>
    <submittedName>
        <fullName evidence="2">ATP synthase protein I</fullName>
    </submittedName>
</protein>
<feature type="transmembrane region" description="Helical" evidence="1">
    <location>
        <begin position="47"/>
        <end position="68"/>
    </location>
</feature>
<feature type="transmembrane region" description="Helical" evidence="1">
    <location>
        <begin position="23"/>
        <end position="41"/>
    </location>
</feature>
<comment type="caution">
    <text evidence="2">The sequence shown here is derived from an EMBL/GenBank/DDBJ whole genome shotgun (WGS) entry which is preliminary data.</text>
</comment>
<feature type="transmembrane region" description="Helical" evidence="1">
    <location>
        <begin position="80"/>
        <end position="100"/>
    </location>
</feature>
<gene>
    <name evidence="2" type="ORF">ATL31_0847</name>
</gene>